<feature type="region of interest" description="Disordered" evidence="1">
    <location>
        <begin position="425"/>
        <end position="451"/>
    </location>
</feature>
<feature type="transmembrane region" description="Helical" evidence="2">
    <location>
        <begin position="269"/>
        <end position="285"/>
    </location>
</feature>
<evidence type="ECO:0000313" key="4">
    <source>
        <dbReference type="Proteomes" id="UP000688137"/>
    </source>
</evidence>
<keyword evidence="2" id="KW-0472">Membrane</keyword>
<feature type="region of interest" description="Disordered" evidence="1">
    <location>
        <begin position="1"/>
        <end position="20"/>
    </location>
</feature>
<keyword evidence="4" id="KW-1185">Reference proteome</keyword>
<comment type="caution">
    <text evidence="3">The sequence shown here is derived from an EMBL/GenBank/DDBJ whole genome shotgun (WGS) entry which is preliminary data.</text>
</comment>
<accession>A0A8S1KC84</accession>
<dbReference type="EMBL" id="CAJJDM010000017">
    <property type="protein sequence ID" value="CAD8053400.1"/>
    <property type="molecule type" value="Genomic_DNA"/>
</dbReference>
<evidence type="ECO:0000313" key="3">
    <source>
        <dbReference type="EMBL" id="CAD8053400.1"/>
    </source>
</evidence>
<keyword evidence="2" id="KW-0812">Transmembrane</keyword>
<protein>
    <submittedName>
        <fullName evidence="3">Uncharacterized protein</fullName>
    </submittedName>
</protein>
<reference evidence="3" key="1">
    <citation type="submission" date="2021-01" db="EMBL/GenBank/DDBJ databases">
        <authorList>
            <consortium name="Genoscope - CEA"/>
            <person name="William W."/>
        </authorList>
    </citation>
    <scope>NUCLEOTIDE SEQUENCE</scope>
</reference>
<dbReference type="OMA" id="NTYCTIN"/>
<dbReference type="Proteomes" id="UP000688137">
    <property type="component" value="Unassembled WGS sequence"/>
</dbReference>
<sequence>MQQNIVFDISSENSSSSDEDEFIKIDQQNSSIISVRAPNLFDSDTPQEFQQIQVDTHSTRKQHTVTFDTLNTNEGERRQLNKWNLQEKENKNYNSFTIKTELTEKGKTNSKKNINESVEYLQNQKSSQKQQNKFNQYKKPYQPKRVTNVNYSSIDNFQNQSMAQELLELDLPALISQITNKRRVNNNNNSFHNHHNNSFYNSNPNQTLNNLKIRLYYSIIIQQIRFLSGNTYCTINKRKINYNDFKITWKDCKLKIVKKQQHCFKKMKIYYFYFQLLLIFFFNQMNCLFCQPIRMTLYGNNFEEMQFKVSLPERITNSLYNKYAESQNYYFTKDINEIILDQPTKPNIVFKDLVLLDEDVEYMKKIYQPHSLENKMEVLTEFYKFHNDLPRWAVSSSIVNILNEYYNQKRKLEYYKIQKIIDEENKNNPEKPPKGIVGDEPIQTESTPPSHTIESGIIVGNVLDELQNTPSYSKQDQEKVNRQINNNNNNDIHQQILKIQKLKTERQQDNNNIIKEFKLQQILTTDKMKNIKQLITCQKRQLKIIHPDQCGQLEPPKPKLIHQQILDQLHKRVNEKIQLKKRNLIQNKDPSREIKSVHFGEDKKENFFKSPRNMKTQCTSKMTPKSYSKVGKTQTFHDSSSRKLNNNLLSTRNIGAKTCHQISNNIKSKMQQKPISFKTLTTPRSVQQKLQI</sequence>
<keyword evidence="2" id="KW-1133">Transmembrane helix</keyword>
<organism evidence="3 4">
    <name type="scientific">Paramecium primaurelia</name>
    <dbReference type="NCBI Taxonomy" id="5886"/>
    <lineage>
        <taxon>Eukaryota</taxon>
        <taxon>Sar</taxon>
        <taxon>Alveolata</taxon>
        <taxon>Ciliophora</taxon>
        <taxon>Intramacronucleata</taxon>
        <taxon>Oligohymenophorea</taxon>
        <taxon>Peniculida</taxon>
        <taxon>Parameciidae</taxon>
        <taxon>Paramecium</taxon>
    </lineage>
</organism>
<name>A0A8S1KC84_PARPR</name>
<gene>
    <name evidence="3" type="ORF">PPRIM_AZ9-3.1.T0200310</name>
</gene>
<proteinExistence type="predicted"/>
<evidence type="ECO:0000256" key="1">
    <source>
        <dbReference type="SAM" id="MobiDB-lite"/>
    </source>
</evidence>
<evidence type="ECO:0000256" key="2">
    <source>
        <dbReference type="SAM" id="Phobius"/>
    </source>
</evidence>
<dbReference type="AlphaFoldDB" id="A0A8S1KC84"/>